<dbReference type="PANTHER" id="PTHR43471">
    <property type="entry name" value="ABC TRANSPORTER PERMEASE"/>
    <property type="match status" value="1"/>
</dbReference>
<feature type="transmembrane region" description="Helical" evidence="1">
    <location>
        <begin position="238"/>
        <end position="260"/>
    </location>
</feature>
<accession>A0A7V0Z753</accession>
<sequence length="266" mass="30315">MVLQPGKRESEMNRILAILENTFKEALRQRIMLLLLIFSILLIIVSIFLEPFALGESPKLLRDFGLAVASIFGVLVVIIIGSTLIHKDIEKRTIYTVIAKPVRRSEIILGKFLGLFLLIATLECAMAVIHQIVLFIYEGKFDFLILLNLPFSLIEIMVLLGILLLFSSFSSATLSSIMGVIFYVIGHASPDLKLFADVTKVPALKYLAYGFYYILPNLENFNLRLELVHKLSIYPDQLIFSVCYGFIYTIFLLYMSVLIFENREFK</sequence>
<name>A0A7V0Z753_UNCW3</name>
<dbReference type="AlphaFoldDB" id="A0A7V0Z753"/>
<feature type="transmembrane region" description="Helical" evidence="1">
    <location>
        <begin position="64"/>
        <end position="85"/>
    </location>
</feature>
<dbReference type="GO" id="GO:0005886">
    <property type="term" value="C:plasma membrane"/>
    <property type="evidence" value="ECO:0007669"/>
    <property type="project" value="UniProtKB-SubCell"/>
</dbReference>
<evidence type="ECO:0000313" key="2">
    <source>
        <dbReference type="EMBL" id="HDY59916.1"/>
    </source>
</evidence>
<dbReference type="EMBL" id="DSKY01000022">
    <property type="protein sequence ID" value="HDY59916.1"/>
    <property type="molecule type" value="Genomic_DNA"/>
</dbReference>
<feature type="transmembrane region" description="Helical" evidence="1">
    <location>
        <begin position="112"/>
        <end position="137"/>
    </location>
</feature>
<keyword evidence="1" id="KW-1133">Transmembrane helix</keyword>
<dbReference type="PANTHER" id="PTHR43471:SF10">
    <property type="entry name" value="SLL1107 PROTEIN"/>
    <property type="match status" value="1"/>
</dbReference>
<comment type="caution">
    <text evidence="2">The sequence shown here is derived from an EMBL/GenBank/DDBJ whole genome shotgun (WGS) entry which is preliminary data.</text>
</comment>
<reference evidence="2" key="1">
    <citation type="journal article" date="2020" name="mSystems">
        <title>Genome- and Community-Level Interaction Insights into Carbon Utilization and Element Cycling Functions of Hydrothermarchaeota in Hydrothermal Sediment.</title>
        <authorList>
            <person name="Zhou Z."/>
            <person name="Liu Y."/>
            <person name="Xu W."/>
            <person name="Pan J."/>
            <person name="Luo Z.H."/>
            <person name="Li M."/>
        </authorList>
    </citation>
    <scope>NUCLEOTIDE SEQUENCE [LARGE SCALE GENOMIC DNA]</scope>
    <source>
        <strain evidence="2">SpSt-258</strain>
    </source>
</reference>
<evidence type="ECO:0008006" key="3">
    <source>
        <dbReference type="Google" id="ProtNLM"/>
    </source>
</evidence>
<keyword evidence="1" id="KW-0812">Transmembrane</keyword>
<feature type="transmembrane region" description="Helical" evidence="1">
    <location>
        <begin position="172"/>
        <end position="189"/>
    </location>
</feature>
<proteinExistence type="predicted"/>
<dbReference type="GO" id="GO:0140359">
    <property type="term" value="F:ABC-type transporter activity"/>
    <property type="evidence" value="ECO:0007669"/>
    <property type="project" value="InterPro"/>
</dbReference>
<evidence type="ECO:0000256" key="1">
    <source>
        <dbReference type="SAM" id="Phobius"/>
    </source>
</evidence>
<organism evidence="2">
    <name type="scientific">candidate division WOR-3 bacterium</name>
    <dbReference type="NCBI Taxonomy" id="2052148"/>
    <lineage>
        <taxon>Bacteria</taxon>
        <taxon>Bacteria division WOR-3</taxon>
    </lineage>
</organism>
<dbReference type="Pfam" id="PF12679">
    <property type="entry name" value="ABC2_membrane_2"/>
    <property type="match status" value="1"/>
</dbReference>
<gene>
    <name evidence="2" type="ORF">ENP86_10290</name>
</gene>
<protein>
    <recommendedName>
        <fullName evidence="3">ABC transporter permease</fullName>
    </recommendedName>
</protein>
<keyword evidence="1" id="KW-0472">Membrane</keyword>
<feature type="transmembrane region" description="Helical" evidence="1">
    <location>
        <begin position="31"/>
        <end position="49"/>
    </location>
</feature>
<feature type="transmembrane region" description="Helical" evidence="1">
    <location>
        <begin position="143"/>
        <end position="165"/>
    </location>
</feature>